<evidence type="ECO:0000313" key="2">
    <source>
        <dbReference type="Proteomes" id="UP000799757"/>
    </source>
</evidence>
<dbReference type="Proteomes" id="UP000799757">
    <property type="component" value="Unassembled WGS sequence"/>
</dbReference>
<dbReference type="EMBL" id="MU002005">
    <property type="protein sequence ID" value="KAF2791713.1"/>
    <property type="molecule type" value="Genomic_DNA"/>
</dbReference>
<dbReference type="SUPFAM" id="SSF52949">
    <property type="entry name" value="Macro domain-like"/>
    <property type="match status" value="1"/>
</dbReference>
<organism evidence="1 2">
    <name type="scientific">Melanomma pulvis-pyrius CBS 109.77</name>
    <dbReference type="NCBI Taxonomy" id="1314802"/>
    <lineage>
        <taxon>Eukaryota</taxon>
        <taxon>Fungi</taxon>
        <taxon>Dikarya</taxon>
        <taxon>Ascomycota</taxon>
        <taxon>Pezizomycotina</taxon>
        <taxon>Dothideomycetes</taxon>
        <taxon>Pleosporomycetidae</taxon>
        <taxon>Pleosporales</taxon>
        <taxon>Melanommataceae</taxon>
        <taxon>Melanomma</taxon>
    </lineage>
</organism>
<name>A0A6A6X6H7_9PLEO</name>
<gene>
    <name evidence="1" type="ORF">K505DRAFT_418943</name>
</gene>
<sequence>MDSTPSSSVPSSHPSLIPSIHLLCMEEKYIAAWSDAVKTFQLPASINVTVHYDRLAELPSTVRFDAIVSPANSYGRMDGGFDDALSRAFSPKQDYLALTRVVQAKLYAEWRGFAPPGSCTIVNLDGDNSLKNEWGCKYLALCPTMKIPQNVVWDREVVYECVWALLAAVDRHNRKTNEKNGSNDIVVDVEESEIKSFLMTPLATGYGGWSPERWAAQTVLAIKHFVEAVEVTAEKENRWKTVGTFKALGHCEEMIKTYML</sequence>
<dbReference type="OrthoDB" id="6082470at2759"/>
<dbReference type="CDD" id="cd02900">
    <property type="entry name" value="Macro_Appr_pase"/>
    <property type="match status" value="1"/>
</dbReference>
<keyword evidence="2" id="KW-1185">Reference proteome</keyword>
<reference evidence="1" key="1">
    <citation type="journal article" date="2020" name="Stud. Mycol.">
        <title>101 Dothideomycetes genomes: a test case for predicting lifestyles and emergence of pathogens.</title>
        <authorList>
            <person name="Haridas S."/>
            <person name="Albert R."/>
            <person name="Binder M."/>
            <person name="Bloem J."/>
            <person name="Labutti K."/>
            <person name="Salamov A."/>
            <person name="Andreopoulos B."/>
            <person name="Baker S."/>
            <person name="Barry K."/>
            <person name="Bills G."/>
            <person name="Bluhm B."/>
            <person name="Cannon C."/>
            <person name="Castanera R."/>
            <person name="Culley D."/>
            <person name="Daum C."/>
            <person name="Ezra D."/>
            <person name="Gonzalez J."/>
            <person name="Henrissat B."/>
            <person name="Kuo A."/>
            <person name="Liang C."/>
            <person name="Lipzen A."/>
            <person name="Lutzoni F."/>
            <person name="Magnuson J."/>
            <person name="Mondo S."/>
            <person name="Nolan M."/>
            <person name="Ohm R."/>
            <person name="Pangilinan J."/>
            <person name="Park H.-J."/>
            <person name="Ramirez L."/>
            <person name="Alfaro M."/>
            <person name="Sun H."/>
            <person name="Tritt A."/>
            <person name="Yoshinaga Y."/>
            <person name="Zwiers L.-H."/>
            <person name="Turgeon B."/>
            <person name="Goodwin S."/>
            <person name="Spatafora J."/>
            <person name="Crous P."/>
            <person name="Grigoriev I."/>
        </authorList>
    </citation>
    <scope>NUCLEOTIDE SEQUENCE</scope>
    <source>
        <strain evidence="1">CBS 109.77</strain>
    </source>
</reference>
<dbReference type="AlphaFoldDB" id="A0A6A6X6H7"/>
<protein>
    <submittedName>
        <fullName evidence="1">Macro domain-like protein</fullName>
    </submittedName>
</protein>
<dbReference type="InterPro" id="IPR043472">
    <property type="entry name" value="Macro_dom-like"/>
</dbReference>
<proteinExistence type="predicted"/>
<accession>A0A6A6X6H7</accession>
<dbReference type="Gene3D" id="3.40.220.10">
    <property type="entry name" value="Leucine Aminopeptidase, subunit E, domain 1"/>
    <property type="match status" value="1"/>
</dbReference>
<evidence type="ECO:0000313" key="1">
    <source>
        <dbReference type="EMBL" id="KAF2791713.1"/>
    </source>
</evidence>